<dbReference type="InterPro" id="IPR000601">
    <property type="entry name" value="PKD_dom"/>
</dbReference>
<accession>A0A538U6P8</accession>
<dbReference type="InterPro" id="IPR003410">
    <property type="entry name" value="HYR_dom"/>
</dbReference>
<dbReference type="Gene3D" id="2.60.40.10">
    <property type="entry name" value="Immunoglobulins"/>
    <property type="match status" value="4"/>
</dbReference>
<dbReference type="Pfam" id="PF18911">
    <property type="entry name" value="PKD_4"/>
    <property type="match status" value="1"/>
</dbReference>
<name>A0A538U6P8_UNCEI</name>
<reference evidence="3 4" key="1">
    <citation type="journal article" date="2019" name="Nat. Microbiol.">
        <title>Mediterranean grassland soil C-N compound turnover is dependent on rainfall and depth, and is mediated by genomically divergent microorganisms.</title>
        <authorList>
            <person name="Diamond S."/>
            <person name="Andeer P.F."/>
            <person name="Li Z."/>
            <person name="Crits-Christoph A."/>
            <person name="Burstein D."/>
            <person name="Anantharaman K."/>
            <person name="Lane K.R."/>
            <person name="Thomas B.C."/>
            <person name="Pan C."/>
            <person name="Northen T.R."/>
            <person name="Banfield J.F."/>
        </authorList>
    </citation>
    <scope>NUCLEOTIDE SEQUENCE [LARGE SCALE GENOMIC DNA]</scope>
    <source>
        <strain evidence="3">WS_10</strain>
    </source>
</reference>
<comment type="caution">
    <text evidence="3">The sequence shown here is derived from an EMBL/GenBank/DDBJ whole genome shotgun (WGS) entry which is preliminary data.</text>
</comment>
<dbReference type="EMBL" id="VBPA01000118">
    <property type="protein sequence ID" value="TMQ71547.1"/>
    <property type="molecule type" value="Genomic_DNA"/>
</dbReference>
<evidence type="ECO:0000313" key="3">
    <source>
        <dbReference type="EMBL" id="TMQ71547.1"/>
    </source>
</evidence>
<keyword evidence="1" id="KW-0677">Repeat</keyword>
<sequence>AGDLSAVIHVSGAVDANTVGTYTLTYDVQDPQGNHATATRTVHVVDTTAPALTLTGAPTMTVECHSIFADPGATATDLCAGTVSSAIQVAGAVNANAVGSYTLTYSVNDGNGNTSSAQRVVNVVDTTAPTLTSPGAITLNTGPSATACGVLVSDAALGAATASDLCAGAIDVHRGGVPSGSFFPVGVTKLTYTATDPSGNVAAATQTITVVDNTPPTLSGQADLSRIVDAGACAAVVRYDLVKVSDNCPGATWTASPPSGSSFAVGTTTPVKVVATDAAGNTSSCTFNVSVTNPAPIATIVAPASGAVSPIGTAVTFSGSFTDNAGDTHTAQWLLDGQPFAGVVNEAARTVSLTRTFTTAGVYAVSLSVTDQCGGVGTASEVGGLMAMVVLYDPSGGFVTGGGWIDSPAGAFRADTTLTGKANFGFVSKYQKGATTPSGNTEFQFKAGDLNFHSATYEWLVVSGARAQFKGSGTINGTGDYGFLLSAVDGDATGGGKIDKLRMKIWSKATSAIVYDNNYGSPDTSAASTALGGGSIMITNPPKAGRTALAQDTGVDGAGSSLACALAPAMPNPFRSTTTLRFSVPARSRVTIAVYDAAGREVGRPLDGMTEPGLHAIDWPAVGGSAAVRSGVFFVRMVAIPESGGRAFTETRSIVLVR</sequence>
<evidence type="ECO:0000256" key="1">
    <source>
        <dbReference type="ARBA" id="ARBA00022737"/>
    </source>
</evidence>
<dbReference type="PANTHER" id="PTHR24273:SF32">
    <property type="entry name" value="HYALIN"/>
    <property type="match status" value="1"/>
</dbReference>
<dbReference type="PANTHER" id="PTHR24273">
    <property type="entry name" value="FI04643P-RELATED"/>
    <property type="match status" value="1"/>
</dbReference>
<protein>
    <submittedName>
        <fullName evidence="3">DUF5011 domain-containing protein</fullName>
    </submittedName>
</protein>
<organism evidence="3 4">
    <name type="scientific">Eiseniibacteriota bacterium</name>
    <dbReference type="NCBI Taxonomy" id="2212470"/>
    <lineage>
        <taxon>Bacteria</taxon>
        <taxon>Candidatus Eiseniibacteriota</taxon>
    </lineage>
</organism>
<dbReference type="Proteomes" id="UP000319836">
    <property type="component" value="Unassembled WGS sequence"/>
</dbReference>
<dbReference type="InterPro" id="IPR032179">
    <property type="entry name" value="Cry22Aa_Ig-like"/>
</dbReference>
<dbReference type="InterPro" id="IPR035986">
    <property type="entry name" value="PKD_dom_sf"/>
</dbReference>
<feature type="domain" description="HYR" evidence="2">
    <location>
        <begin position="211"/>
        <end position="293"/>
    </location>
</feature>
<proteinExistence type="predicted"/>
<dbReference type="SUPFAM" id="SSF49299">
    <property type="entry name" value="PKD domain"/>
    <property type="match status" value="1"/>
</dbReference>
<evidence type="ECO:0000313" key="4">
    <source>
        <dbReference type="Proteomes" id="UP000319836"/>
    </source>
</evidence>
<dbReference type="Pfam" id="PF02494">
    <property type="entry name" value="HYR"/>
    <property type="match status" value="2"/>
</dbReference>
<dbReference type="AlphaFoldDB" id="A0A538U6P8"/>
<evidence type="ECO:0000259" key="2">
    <source>
        <dbReference type="PROSITE" id="PS50825"/>
    </source>
</evidence>
<gene>
    <name evidence="3" type="ORF">E6K80_05310</name>
</gene>
<dbReference type="Pfam" id="PF16403">
    <property type="entry name" value="Bact_surface_Ig-like"/>
    <property type="match status" value="2"/>
</dbReference>
<dbReference type="InterPro" id="IPR013783">
    <property type="entry name" value="Ig-like_fold"/>
</dbReference>
<feature type="non-terminal residue" evidence="3">
    <location>
        <position position="1"/>
    </location>
</feature>
<dbReference type="PROSITE" id="PS50825">
    <property type="entry name" value="HYR"/>
    <property type="match status" value="1"/>
</dbReference>